<sequence>MTSSLCAWQLVLPHRERLLSAVPIARVYDIWSKGSHRSCSSTMTLQQQSRSKVSSSTVRPSPSLLGLLPRTEHHRRPTIILNYQVHMTSGGVFHAHGTYPFIPDHEGGGGSARSVRCYVPAGAGEIRFPDSIFGTEKGFSKTKAFEVDELNAQEFANAAYQTRRLCVLDDKKQDSPLSFLATPIVFMNEAARKFFGLSRSYTATEITPNSRTCDLPAPRRPVTELLGLFWPVFSHYF</sequence>
<feature type="region of interest" description="Disordered" evidence="1">
    <location>
        <begin position="41"/>
        <end position="65"/>
    </location>
</feature>
<proteinExistence type="predicted"/>
<feature type="compositionally biased region" description="Polar residues" evidence="1">
    <location>
        <begin position="41"/>
        <end position="59"/>
    </location>
</feature>
<dbReference type="AlphaFoldDB" id="A0A9P7VFI7"/>
<reference evidence="2" key="1">
    <citation type="submission" date="2020-11" db="EMBL/GenBank/DDBJ databases">
        <title>Adaptations for nitrogen fixation in a non-lichenized fungal sporocarp promotes dispersal by wood-feeding termites.</title>
        <authorList>
            <consortium name="DOE Joint Genome Institute"/>
            <person name="Koch R.A."/>
            <person name="Yoon G."/>
            <person name="Arayal U."/>
            <person name="Lail K."/>
            <person name="Amirebrahimi M."/>
            <person name="Labutti K."/>
            <person name="Lipzen A."/>
            <person name="Riley R."/>
            <person name="Barry K."/>
            <person name="Henrissat B."/>
            <person name="Grigoriev I.V."/>
            <person name="Herr J.R."/>
            <person name="Aime M.C."/>
        </authorList>
    </citation>
    <scope>NUCLEOTIDE SEQUENCE</scope>
    <source>
        <strain evidence="2">MCA 3950</strain>
    </source>
</reference>
<dbReference type="EMBL" id="MU250588">
    <property type="protein sequence ID" value="KAG7439637.1"/>
    <property type="molecule type" value="Genomic_DNA"/>
</dbReference>
<gene>
    <name evidence="2" type="ORF">BT62DRAFT_1013678</name>
</gene>
<comment type="caution">
    <text evidence="2">The sequence shown here is derived from an EMBL/GenBank/DDBJ whole genome shotgun (WGS) entry which is preliminary data.</text>
</comment>
<name>A0A9P7VFI7_9AGAR</name>
<accession>A0A9P7VFI7</accession>
<dbReference type="RefSeq" id="XP_043033137.1">
    <property type="nucleotide sequence ID" value="XM_043178096.1"/>
</dbReference>
<evidence type="ECO:0000313" key="2">
    <source>
        <dbReference type="EMBL" id="KAG7439637.1"/>
    </source>
</evidence>
<protein>
    <submittedName>
        <fullName evidence="2">Uncharacterized protein</fullName>
    </submittedName>
</protein>
<dbReference type="GeneID" id="66100383"/>
<evidence type="ECO:0000313" key="3">
    <source>
        <dbReference type="Proteomes" id="UP000812287"/>
    </source>
</evidence>
<keyword evidence="3" id="KW-1185">Reference proteome</keyword>
<evidence type="ECO:0000256" key="1">
    <source>
        <dbReference type="SAM" id="MobiDB-lite"/>
    </source>
</evidence>
<organism evidence="2 3">
    <name type="scientific">Guyanagaster necrorhizus</name>
    <dbReference type="NCBI Taxonomy" id="856835"/>
    <lineage>
        <taxon>Eukaryota</taxon>
        <taxon>Fungi</taxon>
        <taxon>Dikarya</taxon>
        <taxon>Basidiomycota</taxon>
        <taxon>Agaricomycotina</taxon>
        <taxon>Agaricomycetes</taxon>
        <taxon>Agaricomycetidae</taxon>
        <taxon>Agaricales</taxon>
        <taxon>Marasmiineae</taxon>
        <taxon>Physalacriaceae</taxon>
        <taxon>Guyanagaster</taxon>
    </lineage>
</organism>
<dbReference type="Proteomes" id="UP000812287">
    <property type="component" value="Unassembled WGS sequence"/>
</dbReference>